<dbReference type="InterPro" id="IPR003439">
    <property type="entry name" value="ABC_transporter-like_ATP-bd"/>
</dbReference>
<dbReference type="KEGG" id="vab:WPS_29410"/>
<keyword evidence="7" id="KW-1185">Reference proteome</keyword>
<dbReference type="EMBL" id="AP025523">
    <property type="protein sequence ID" value="BDE07665.1"/>
    <property type="molecule type" value="Genomic_DNA"/>
</dbReference>
<dbReference type="InterPro" id="IPR003593">
    <property type="entry name" value="AAA+_ATPase"/>
</dbReference>
<reference evidence="6 7" key="1">
    <citation type="journal article" date="2022" name="ISME Commun">
        <title>Vulcanimicrobium alpinus gen. nov. sp. nov., the first cultivated representative of the candidate phylum 'Eremiobacterota', is a metabolically versatile aerobic anoxygenic phototroph.</title>
        <authorList>
            <person name="Yabe S."/>
            <person name="Muto K."/>
            <person name="Abe K."/>
            <person name="Yokota A."/>
            <person name="Staudigel H."/>
            <person name="Tebo B.M."/>
        </authorList>
    </citation>
    <scope>NUCLEOTIDE SEQUENCE [LARGE SCALE GENOMIC DNA]</scope>
    <source>
        <strain evidence="6 7">WC8-2</strain>
    </source>
</reference>
<evidence type="ECO:0000313" key="7">
    <source>
        <dbReference type="Proteomes" id="UP001317532"/>
    </source>
</evidence>
<dbReference type="CDD" id="cd03220">
    <property type="entry name" value="ABC_KpsT_Wzt"/>
    <property type="match status" value="1"/>
</dbReference>
<evidence type="ECO:0000256" key="2">
    <source>
        <dbReference type="ARBA" id="ARBA00022448"/>
    </source>
</evidence>
<dbReference type="Proteomes" id="UP001317532">
    <property type="component" value="Chromosome"/>
</dbReference>
<evidence type="ECO:0000256" key="4">
    <source>
        <dbReference type="ARBA" id="ARBA00022840"/>
    </source>
</evidence>
<dbReference type="InterPro" id="IPR050683">
    <property type="entry name" value="Bact_Polysacc_Export_ATP-bd"/>
</dbReference>
<dbReference type="InterPro" id="IPR017871">
    <property type="entry name" value="ABC_transporter-like_CS"/>
</dbReference>
<gene>
    <name evidence="6" type="ORF">WPS_29410</name>
</gene>
<dbReference type="Gene3D" id="3.40.50.300">
    <property type="entry name" value="P-loop containing nucleotide triphosphate hydrolases"/>
    <property type="match status" value="1"/>
</dbReference>
<dbReference type="SUPFAM" id="SSF52540">
    <property type="entry name" value="P-loop containing nucleoside triphosphate hydrolases"/>
    <property type="match status" value="1"/>
</dbReference>
<protein>
    <recommendedName>
        <fullName evidence="5">ABC transporter domain-containing protein</fullName>
    </recommendedName>
</protein>
<dbReference type="GO" id="GO:0140359">
    <property type="term" value="F:ABC-type transporter activity"/>
    <property type="evidence" value="ECO:0007669"/>
    <property type="project" value="InterPro"/>
</dbReference>
<evidence type="ECO:0000259" key="5">
    <source>
        <dbReference type="PROSITE" id="PS50893"/>
    </source>
</evidence>
<dbReference type="Pfam" id="PF00005">
    <property type="entry name" value="ABC_tran"/>
    <property type="match status" value="1"/>
</dbReference>
<comment type="similarity">
    <text evidence="1">Belongs to the ABC transporter superfamily.</text>
</comment>
<dbReference type="PANTHER" id="PTHR46743">
    <property type="entry name" value="TEICHOIC ACIDS EXPORT ATP-BINDING PROTEIN TAGH"/>
    <property type="match status" value="1"/>
</dbReference>
<dbReference type="GO" id="GO:0016020">
    <property type="term" value="C:membrane"/>
    <property type="evidence" value="ECO:0007669"/>
    <property type="project" value="InterPro"/>
</dbReference>
<dbReference type="PROSITE" id="PS00211">
    <property type="entry name" value="ABC_TRANSPORTER_1"/>
    <property type="match status" value="1"/>
</dbReference>
<dbReference type="PROSITE" id="PS50893">
    <property type="entry name" value="ABC_TRANSPORTER_2"/>
    <property type="match status" value="1"/>
</dbReference>
<evidence type="ECO:0000256" key="1">
    <source>
        <dbReference type="ARBA" id="ARBA00005417"/>
    </source>
</evidence>
<feature type="domain" description="ABC transporter" evidence="5">
    <location>
        <begin position="29"/>
        <end position="249"/>
    </location>
</feature>
<name>A0AAN2CAH3_UNVUL</name>
<evidence type="ECO:0000313" key="6">
    <source>
        <dbReference type="EMBL" id="BDE07665.1"/>
    </source>
</evidence>
<dbReference type="GO" id="GO:0005524">
    <property type="term" value="F:ATP binding"/>
    <property type="evidence" value="ECO:0007669"/>
    <property type="project" value="UniProtKB-KW"/>
</dbReference>
<evidence type="ECO:0000256" key="3">
    <source>
        <dbReference type="ARBA" id="ARBA00022741"/>
    </source>
</evidence>
<dbReference type="PANTHER" id="PTHR46743:SF2">
    <property type="entry name" value="TEICHOIC ACIDS EXPORT ATP-BINDING PROTEIN TAGH"/>
    <property type="match status" value="1"/>
</dbReference>
<dbReference type="SMART" id="SM00382">
    <property type="entry name" value="AAA"/>
    <property type="match status" value="1"/>
</dbReference>
<keyword evidence="4" id="KW-0067">ATP-binding</keyword>
<organism evidence="6 7">
    <name type="scientific">Vulcanimicrobium alpinum</name>
    <dbReference type="NCBI Taxonomy" id="3016050"/>
    <lineage>
        <taxon>Bacteria</taxon>
        <taxon>Bacillati</taxon>
        <taxon>Vulcanimicrobiota</taxon>
        <taxon>Vulcanimicrobiia</taxon>
        <taxon>Vulcanimicrobiales</taxon>
        <taxon>Vulcanimicrobiaceae</taxon>
        <taxon>Vulcanimicrobium</taxon>
    </lineage>
</organism>
<accession>A0AAN2CAH3</accession>
<sequence>MRPAIHFSNVTLWRRTQEEYAYDLKGTVFRLLRRQHARTTRRRTIHAVDVTINRGEKVALIGRNGSGKSTLLKLAAGIIAPTQGTVTVEGSLAALIELGAGFDPDLTVIENIVFYGVLLGFSRSHMKQRIPEILQFAELENYGNAPLKTLSSGMSARLSFAIATDVRPEVLLIDEVLSVGDEAFRNKSTARIQRFWDEHSTIVLVSHDLSFIANHCERAILIDSGEIVADGRASDVVARYIADVAATSEERFGSQAESVSNKPAFGHLDDVSLEAGTLIVRGWGYIDASRRGDAIGVFIDGELVLNAPYGSLRPDVAAIFEVYHQDVGFDIHIPLRATSSEHRVECAVFDEVAGMYRPIDHVRFVRCTMPDPAMTNAGR</sequence>
<dbReference type="AlphaFoldDB" id="A0AAN2CAH3"/>
<dbReference type="GO" id="GO:0016887">
    <property type="term" value="F:ATP hydrolysis activity"/>
    <property type="evidence" value="ECO:0007669"/>
    <property type="project" value="InterPro"/>
</dbReference>
<dbReference type="InterPro" id="IPR027417">
    <property type="entry name" value="P-loop_NTPase"/>
</dbReference>
<proteinExistence type="inferred from homology"/>
<dbReference type="InterPro" id="IPR015860">
    <property type="entry name" value="ABC_transpr_TagH-like"/>
</dbReference>
<keyword evidence="3" id="KW-0547">Nucleotide-binding</keyword>
<keyword evidence="2" id="KW-0813">Transport</keyword>